<evidence type="ECO:0000256" key="11">
    <source>
        <dbReference type="ARBA" id="ARBA00047944"/>
    </source>
</evidence>
<dbReference type="InterPro" id="IPR046887">
    <property type="entry name" value="RsmE_PUA-like"/>
</dbReference>
<evidence type="ECO:0000256" key="7">
    <source>
        <dbReference type="ARBA" id="ARBA00022603"/>
    </source>
</evidence>
<dbReference type="GO" id="GO:0070042">
    <property type="term" value="F:rRNA (uridine-N3-)-methyltransferase activity"/>
    <property type="evidence" value="ECO:0007669"/>
    <property type="project" value="TreeGrafter"/>
</dbReference>
<dbReference type="EC" id="2.1.1.193" evidence="3 12"/>
<name>A0A8J8AZM3_9FIRM</name>
<evidence type="ECO:0000256" key="2">
    <source>
        <dbReference type="ARBA" id="ARBA00005528"/>
    </source>
</evidence>
<evidence type="ECO:0000256" key="10">
    <source>
        <dbReference type="ARBA" id="ARBA00025699"/>
    </source>
</evidence>
<dbReference type="Gene3D" id="3.40.1280.10">
    <property type="match status" value="1"/>
</dbReference>
<dbReference type="InterPro" id="IPR029028">
    <property type="entry name" value="Alpha/beta_knot_MTases"/>
</dbReference>
<feature type="domain" description="Ribosomal RNA small subunit methyltransferase E PUA-like" evidence="14">
    <location>
        <begin position="18"/>
        <end position="66"/>
    </location>
</feature>
<dbReference type="GO" id="GO:0070475">
    <property type="term" value="P:rRNA base methylation"/>
    <property type="evidence" value="ECO:0007669"/>
    <property type="project" value="TreeGrafter"/>
</dbReference>
<dbReference type="Pfam" id="PF20260">
    <property type="entry name" value="PUA_4"/>
    <property type="match status" value="1"/>
</dbReference>
<evidence type="ECO:0000256" key="5">
    <source>
        <dbReference type="ARBA" id="ARBA00022490"/>
    </source>
</evidence>
<dbReference type="Proteomes" id="UP000675664">
    <property type="component" value="Unassembled WGS sequence"/>
</dbReference>
<comment type="catalytic activity">
    <reaction evidence="11 12">
        <text>uridine(1498) in 16S rRNA + S-adenosyl-L-methionine = N(3)-methyluridine(1498) in 16S rRNA + S-adenosyl-L-homocysteine + H(+)</text>
        <dbReference type="Rhea" id="RHEA:42920"/>
        <dbReference type="Rhea" id="RHEA-COMP:10283"/>
        <dbReference type="Rhea" id="RHEA-COMP:10284"/>
        <dbReference type="ChEBI" id="CHEBI:15378"/>
        <dbReference type="ChEBI" id="CHEBI:57856"/>
        <dbReference type="ChEBI" id="CHEBI:59789"/>
        <dbReference type="ChEBI" id="CHEBI:65315"/>
        <dbReference type="ChEBI" id="CHEBI:74502"/>
        <dbReference type="EC" id="2.1.1.193"/>
    </reaction>
</comment>
<accession>A0A8J8AZM3</accession>
<protein>
    <recommendedName>
        <fullName evidence="4 12">Ribosomal RNA small subunit methyltransferase E</fullName>
        <ecNumber evidence="3 12">2.1.1.193</ecNumber>
    </recommendedName>
</protein>
<reference evidence="15" key="2">
    <citation type="submission" date="2021-04" db="EMBL/GenBank/DDBJ databases">
        <authorList>
            <person name="Liu J."/>
        </authorList>
    </citation>
    <scope>NUCLEOTIDE SEQUENCE</scope>
    <source>
        <strain evidence="15">BAD-6</strain>
    </source>
</reference>
<organism evidence="15 16">
    <name type="scientific">Sinanaerobacter chloroacetimidivorans</name>
    <dbReference type="NCBI Taxonomy" id="2818044"/>
    <lineage>
        <taxon>Bacteria</taxon>
        <taxon>Bacillati</taxon>
        <taxon>Bacillota</taxon>
        <taxon>Clostridia</taxon>
        <taxon>Peptostreptococcales</taxon>
        <taxon>Anaerovoracaceae</taxon>
        <taxon>Sinanaerobacter</taxon>
    </lineage>
</organism>
<evidence type="ECO:0000256" key="6">
    <source>
        <dbReference type="ARBA" id="ARBA00022552"/>
    </source>
</evidence>
<keyword evidence="6 12" id="KW-0698">rRNA processing</keyword>
<dbReference type="PANTHER" id="PTHR30027:SF3">
    <property type="entry name" value="16S RRNA (URACIL(1498)-N(3))-METHYLTRANSFERASE"/>
    <property type="match status" value="1"/>
</dbReference>
<evidence type="ECO:0000256" key="1">
    <source>
        <dbReference type="ARBA" id="ARBA00004496"/>
    </source>
</evidence>
<dbReference type="NCBIfam" id="NF008692">
    <property type="entry name" value="PRK11713.1-5"/>
    <property type="match status" value="1"/>
</dbReference>
<dbReference type="SUPFAM" id="SSF75217">
    <property type="entry name" value="alpha/beta knot"/>
    <property type="match status" value="1"/>
</dbReference>
<dbReference type="Pfam" id="PF04452">
    <property type="entry name" value="Methyltrans_RNA"/>
    <property type="match status" value="1"/>
</dbReference>
<keyword evidence="7 12" id="KW-0489">Methyltransferase</keyword>
<dbReference type="PANTHER" id="PTHR30027">
    <property type="entry name" value="RIBOSOMAL RNA SMALL SUBUNIT METHYLTRANSFERASE E"/>
    <property type="match status" value="1"/>
</dbReference>
<evidence type="ECO:0000256" key="8">
    <source>
        <dbReference type="ARBA" id="ARBA00022679"/>
    </source>
</evidence>
<comment type="subcellular location">
    <subcellularLocation>
        <location evidence="1 12">Cytoplasm</location>
    </subcellularLocation>
</comment>
<evidence type="ECO:0000256" key="3">
    <source>
        <dbReference type="ARBA" id="ARBA00012328"/>
    </source>
</evidence>
<keyword evidence="5 12" id="KW-0963">Cytoplasm</keyword>
<dbReference type="InterPro" id="IPR006700">
    <property type="entry name" value="RsmE"/>
</dbReference>
<dbReference type="GO" id="GO:0005737">
    <property type="term" value="C:cytoplasm"/>
    <property type="evidence" value="ECO:0007669"/>
    <property type="project" value="UniProtKB-SubCell"/>
</dbReference>
<evidence type="ECO:0000256" key="9">
    <source>
        <dbReference type="ARBA" id="ARBA00022691"/>
    </source>
</evidence>
<sequence>MSRFFVDSTDIKDNVISITDQEDIRHILKVLRLGPGDTVDISDSAEFEYQTEIITIDKNLIETKILDKQKFAREPELKITLFQGIPKQGKMETIIQKNVELGVYSIIPVFTHRTVVTDKGSFCKKIERWQKISDEAVKQCKRGIIPEIKKEIQFQDAVKELGQYDLVLFPYENEENYSIKACLRSLQAKPQKVAIFIGPEGGFSDAEADALIAAGAVSVSLGRTVLRTETAGMAAIAMVMYELELW</sequence>
<keyword evidence="9 12" id="KW-0949">S-adenosyl-L-methionine</keyword>
<proteinExistence type="inferred from homology"/>
<dbReference type="SUPFAM" id="SSF88697">
    <property type="entry name" value="PUA domain-like"/>
    <property type="match status" value="1"/>
</dbReference>
<keyword evidence="8 12" id="KW-0808">Transferase</keyword>
<dbReference type="PIRSF" id="PIRSF015601">
    <property type="entry name" value="MTase_slr0722"/>
    <property type="match status" value="1"/>
</dbReference>
<feature type="domain" description="Ribosomal RNA small subunit methyltransferase E methyltransferase" evidence="13">
    <location>
        <begin position="74"/>
        <end position="239"/>
    </location>
</feature>
<comment type="function">
    <text evidence="10 12">Specifically methylates the N3 position of the uracil ring of uridine 1498 (m3U1498) in 16S rRNA. Acts on the fully assembled 30S ribosomal subunit.</text>
</comment>
<keyword evidence="16" id="KW-1185">Reference proteome</keyword>
<gene>
    <name evidence="15" type="ORF">KCX82_00440</name>
</gene>
<evidence type="ECO:0000313" key="15">
    <source>
        <dbReference type="EMBL" id="MBR0596334.1"/>
    </source>
</evidence>
<reference evidence="15" key="1">
    <citation type="submission" date="2021-04" db="EMBL/GenBank/DDBJ databases">
        <title>Sinoanaerobacter chloroacetimidivorans sp. nov., an obligate anaerobic bacterium isolated from anaerobic sludge.</title>
        <authorList>
            <person name="Bao Y."/>
        </authorList>
    </citation>
    <scope>NUCLEOTIDE SEQUENCE</scope>
    <source>
        <strain evidence="15">BAD-6</strain>
    </source>
</reference>
<evidence type="ECO:0000256" key="12">
    <source>
        <dbReference type="PIRNR" id="PIRNR015601"/>
    </source>
</evidence>
<dbReference type="RefSeq" id="WP_227016470.1">
    <property type="nucleotide sequence ID" value="NZ_JAGSND010000001.1"/>
</dbReference>
<evidence type="ECO:0000313" key="16">
    <source>
        <dbReference type="Proteomes" id="UP000675664"/>
    </source>
</evidence>
<dbReference type="NCBIfam" id="TIGR00046">
    <property type="entry name" value="RsmE family RNA methyltransferase"/>
    <property type="match status" value="1"/>
</dbReference>
<evidence type="ECO:0000259" key="13">
    <source>
        <dbReference type="Pfam" id="PF04452"/>
    </source>
</evidence>
<dbReference type="InterPro" id="IPR015947">
    <property type="entry name" value="PUA-like_sf"/>
</dbReference>
<evidence type="ECO:0000259" key="14">
    <source>
        <dbReference type="Pfam" id="PF20260"/>
    </source>
</evidence>
<dbReference type="CDD" id="cd18084">
    <property type="entry name" value="RsmE-like"/>
    <property type="match status" value="1"/>
</dbReference>
<dbReference type="InterPro" id="IPR029026">
    <property type="entry name" value="tRNA_m1G_MTases_N"/>
</dbReference>
<comment type="similarity">
    <text evidence="2 12">Belongs to the RNA methyltransferase RsmE family.</text>
</comment>
<dbReference type="AlphaFoldDB" id="A0A8J8AZM3"/>
<evidence type="ECO:0000256" key="4">
    <source>
        <dbReference type="ARBA" id="ARBA00013673"/>
    </source>
</evidence>
<dbReference type="InterPro" id="IPR046886">
    <property type="entry name" value="RsmE_MTase_dom"/>
</dbReference>
<dbReference type="EMBL" id="JAGSND010000001">
    <property type="protein sequence ID" value="MBR0596334.1"/>
    <property type="molecule type" value="Genomic_DNA"/>
</dbReference>
<comment type="caution">
    <text evidence="15">The sequence shown here is derived from an EMBL/GenBank/DDBJ whole genome shotgun (WGS) entry which is preliminary data.</text>
</comment>